<keyword evidence="2" id="KW-1185">Reference proteome</keyword>
<dbReference type="Proteomes" id="UP001283361">
    <property type="component" value="Unassembled WGS sequence"/>
</dbReference>
<dbReference type="EMBL" id="JAWDGP010004118">
    <property type="protein sequence ID" value="KAK3767680.1"/>
    <property type="molecule type" value="Genomic_DNA"/>
</dbReference>
<accession>A0AAE0ZEF2</accession>
<gene>
    <name evidence="1" type="ORF">RRG08_022714</name>
</gene>
<evidence type="ECO:0000313" key="1">
    <source>
        <dbReference type="EMBL" id="KAK3767680.1"/>
    </source>
</evidence>
<dbReference type="AlphaFoldDB" id="A0AAE0ZEF2"/>
<organism evidence="1 2">
    <name type="scientific">Elysia crispata</name>
    <name type="common">lettuce slug</name>
    <dbReference type="NCBI Taxonomy" id="231223"/>
    <lineage>
        <taxon>Eukaryota</taxon>
        <taxon>Metazoa</taxon>
        <taxon>Spiralia</taxon>
        <taxon>Lophotrochozoa</taxon>
        <taxon>Mollusca</taxon>
        <taxon>Gastropoda</taxon>
        <taxon>Heterobranchia</taxon>
        <taxon>Euthyneura</taxon>
        <taxon>Panpulmonata</taxon>
        <taxon>Sacoglossa</taxon>
        <taxon>Placobranchoidea</taxon>
        <taxon>Plakobranchidae</taxon>
        <taxon>Elysia</taxon>
    </lineage>
</organism>
<reference evidence="1" key="1">
    <citation type="journal article" date="2023" name="G3 (Bethesda)">
        <title>A reference genome for the long-term kleptoplast-retaining sea slug Elysia crispata morphotype clarki.</title>
        <authorList>
            <person name="Eastman K.E."/>
            <person name="Pendleton A.L."/>
            <person name="Shaikh M.A."/>
            <person name="Suttiyut T."/>
            <person name="Ogas R."/>
            <person name="Tomko P."/>
            <person name="Gavelis G."/>
            <person name="Widhalm J.R."/>
            <person name="Wisecaver J.H."/>
        </authorList>
    </citation>
    <scope>NUCLEOTIDE SEQUENCE</scope>
    <source>
        <strain evidence="1">ECLA1</strain>
    </source>
</reference>
<proteinExistence type="predicted"/>
<evidence type="ECO:0000313" key="2">
    <source>
        <dbReference type="Proteomes" id="UP001283361"/>
    </source>
</evidence>
<sequence>MFESLRPAECKECWTRNMSVQQSAWLDPCPLASLGVRPYTEKKFEKKIKSPQLQRSGVSMPGIETKRSVTLKTLVFRSYSDLRDERARDLGAERYGHGQAPPFSLLMGSHGSVTKDQDRAIISYRPGESYHLKIRVELSPPEDQDRAIISKELSSPTDQDKAIISYRPGYSCHLLQTRIELSSRTDQERTIISIELSSRTDQDRAIISYRSGESYHLLQIRIELSSRTDQDKAIISYRQGESYHLLQIRIELSSRTDQERAIFSYRQG</sequence>
<name>A0AAE0ZEF2_9GAST</name>
<comment type="caution">
    <text evidence="1">The sequence shown here is derived from an EMBL/GenBank/DDBJ whole genome shotgun (WGS) entry which is preliminary data.</text>
</comment>
<protein>
    <submittedName>
        <fullName evidence="1">Uncharacterized protein</fullName>
    </submittedName>
</protein>